<evidence type="ECO:0000256" key="1">
    <source>
        <dbReference type="SAM" id="MobiDB-lite"/>
    </source>
</evidence>
<dbReference type="InterPro" id="IPR050336">
    <property type="entry name" value="Chromosome_partition/occlusion"/>
</dbReference>
<dbReference type="Pfam" id="PF02195">
    <property type="entry name" value="ParB_N"/>
    <property type="match status" value="1"/>
</dbReference>
<evidence type="ECO:0000259" key="2">
    <source>
        <dbReference type="SMART" id="SM00470"/>
    </source>
</evidence>
<protein>
    <submittedName>
        <fullName evidence="3">ParB/Srx family N-terminal domain-containing protein</fullName>
    </submittedName>
</protein>
<feature type="region of interest" description="Disordered" evidence="1">
    <location>
        <begin position="369"/>
        <end position="404"/>
    </location>
</feature>
<dbReference type="SMART" id="SM00470">
    <property type="entry name" value="ParB"/>
    <property type="match status" value="1"/>
</dbReference>
<dbReference type="Gene3D" id="3.90.1530.30">
    <property type="match status" value="1"/>
</dbReference>
<dbReference type="InterPro" id="IPR003115">
    <property type="entry name" value="ParB_N"/>
</dbReference>
<accession>A0ABY5TPH4</accession>
<dbReference type="SUPFAM" id="SSF110849">
    <property type="entry name" value="ParB/Sulfiredoxin"/>
    <property type="match status" value="1"/>
</dbReference>
<dbReference type="PANTHER" id="PTHR33375:SF7">
    <property type="entry name" value="CHROMOSOME 2-PARTITIONING PROTEIN PARB-RELATED"/>
    <property type="match status" value="1"/>
</dbReference>
<sequence>MNTYTPLNELVISEKNVRVVSASKEADKELIASIASQGILQNLVVIPSAKGKKEVVAGGRRLASLHYLASKGEIDQDCPVPCLEKSEDADLTEISLAENIHAAMHPADQFVAYSRLVEEGLSVEDIASRFGVAKTLVAKRLVLGKAAPKLLDRYRRDIFSLECLMAFTVCDDHKRQLACYKELSQGSLWPHSIKSWLLGEAYVLSKGIGKFVGKAVYLKAGGALSSDLFEDETYFSDSALVEELAKQRLQREAGKLRKNDCWSWIEINDDSNKFETDSVRLQPVLMGVPKKLDDQITALEQETAELHDKCCEADWPEDLDTQYDALVEKQEALERERDNQYLTFSDEQKAYSGCIVGFDRDGKLTLTQGVARKKDIPQPNSKNNDGKGDSGDGQELAQETQGTTISQALRTDLGRYRQQAVKAALLADPAAATDILHYSLCQQILSGAYRRLGDLMDASFNRVSSESSREETDSPTASNALQAAESKLDTQWLAIEDDGERFTAFRALPQKMKDKLVTYCVAQSLQIGVRAANTTQDTLVDMLSVDFTCYWQPTKDNYLSRLSKPLLLATFSPLRHKDWAAMHGDMKKSAVVESMHEWFTSTPKSDNDNAVTWMPPEF</sequence>
<organism evidence="3 4">
    <name type="scientific">SAR92 clade bacterium H455</name>
    <dbReference type="NCBI Taxonomy" id="2974818"/>
    <lineage>
        <taxon>Bacteria</taxon>
        <taxon>Pseudomonadati</taxon>
        <taxon>Pseudomonadota</taxon>
        <taxon>Gammaproteobacteria</taxon>
        <taxon>Cellvibrionales</taxon>
        <taxon>Porticoccaceae</taxon>
        <taxon>SAR92 clade</taxon>
    </lineage>
</organism>
<dbReference type="SUPFAM" id="SSF109709">
    <property type="entry name" value="KorB DNA-binding domain-like"/>
    <property type="match status" value="1"/>
</dbReference>
<dbReference type="PANTHER" id="PTHR33375">
    <property type="entry name" value="CHROMOSOME-PARTITIONING PROTEIN PARB-RELATED"/>
    <property type="match status" value="1"/>
</dbReference>
<proteinExistence type="predicted"/>
<dbReference type="Gene3D" id="1.10.10.2830">
    <property type="match status" value="1"/>
</dbReference>
<feature type="domain" description="ParB-like N-terminal" evidence="2">
    <location>
        <begin position="3"/>
        <end position="100"/>
    </location>
</feature>
<keyword evidence="4" id="KW-1185">Reference proteome</keyword>
<dbReference type="InterPro" id="IPR036086">
    <property type="entry name" value="ParB/Sulfiredoxin_sf"/>
</dbReference>
<evidence type="ECO:0000313" key="3">
    <source>
        <dbReference type="EMBL" id="UVW35737.1"/>
    </source>
</evidence>
<dbReference type="EMBL" id="CP103416">
    <property type="protein sequence ID" value="UVW35737.1"/>
    <property type="molecule type" value="Genomic_DNA"/>
</dbReference>
<dbReference type="CDD" id="cd16406">
    <property type="entry name" value="ParB_N_like"/>
    <property type="match status" value="1"/>
</dbReference>
<name>A0ABY5TPH4_9GAMM</name>
<dbReference type="Proteomes" id="UP001059934">
    <property type="component" value="Chromosome"/>
</dbReference>
<evidence type="ECO:0000313" key="4">
    <source>
        <dbReference type="Proteomes" id="UP001059934"/>
    </source>
</evidence>
<gene>
    <name evidence="3" type="ORF">NYF23_03765</name>
</gene>
<reference evidence="3" key="1">
    <citation type="submission" date="2022-08" db="EMBL/GenBank/DDBJ databases">
        <title>Catabolic pathway analysis in culturable SAR92 clade bacteria reveals their overlooked roles in DMSP degradation in coastal seas.</title>
        <authorList>
            <person name="He X."/>
            <person name="Zhang X."/>
            <person name="Zhang Y."/>
        </authorList>
    </citation>
    <scope>NUCLEOTIDE SEQUENCE</scope>
    <source>
        <strain evidence="3">H455</strain>
    </source>
</reference>